<keyword evidence="2 5" id="KW-0812">Transmembrane</keyword>
<dbReference type="AlphaFoldDB" id="A0AA39V8Y8"/>
<dbReference type="InterPro" id="IPR001902">
    <property type="entry name" value="SLC26A/SulP_fam"/>
</dbReference>
<proteinExistence type="predicted"/>
<dbReference type="GO" id="GO:0016020">
    <property type="term" value="C:membrane"/>
    <property type="evidence" value="ECO:0007669"/>
    <property type="project" value="UniProtKB-SubCell"/>
</dbReference>
<dbReference type="PANTHER" id="PTHR11814">
    <property type="entry name" value="SULFATE TRANSPORTER"/>
    <property type="match status" value="1"/>
</dbReference>
<evidence type="ECO:0000256" key="2">
    <source>
        <dbReference type="ARBA" id="ARBA00022692"/>
    </source>
</evidence>
<keyword evidence="3 5" id="KW-1133">Transmembrane helix</keyword>
<sequence length="259" mass="28119">MVKQIDISKDFDHLIGHVVGPDEASSSVLLDITQPRLGEGPGNDNYKHSPSNIGLALIVEGCGQRVEIKESNKVGVCKPGKWRRVVQPSRAGPGGEKFGELLGKRRNVEQGIEEGKRSRKDSVVANEEILASSDCILGDSQRMAEVMEIGSYRDGNSLVTDRRSLEDGISYAKLAHLPPIIGLYSSFVPPLIYSVLGSSRHMGIGPVSIASLVMGTMLNEEVSFDKDRDLYLQLAFTSTLFAGLFQASLGLFRSIVIAF</sequence>
<comment type="caution">
    <text evidence="7">The sequence shown here is derived from an EMBL/GenBank/DDBJ whole genome shotgun (WGS) entry which is preliminary data.</text>
</comment>
<evidence type="ECO:0000256" key="1">
    <source>
        <dbReference type="ARBA" id="ARBA00004141"/>
    </source>
</evidence>
<feature type="transmembrane region" description="Helical" evidence="5">
    <location>
        <begin position="230"/>
        <end position="252"/>
    </location>
</feature>
<keyword evidence="8" id="KW-1185">Reference proteome</keyword>
<protein>
    <recommendedName>
        <fullName evidence="6">SLC26A/SulP transporter domain-containing protein</fullName>
    </recommendedName>
</protein>
<evidence type="ECO:0000313" key="8">
    <source>
        <dbReference type="Proteomes" id="UP001168877"/>
    </source>
</evidence>
<dbReference type="PROSITE" id="PS01130">
    <property type="entry name" value="SLC26A"/>
    <property type="match status" value="1"/>
</dbReference>
<reference evidence="7" key="2">
    <citation type="submission" date="2023-06" db="EMBL/GenBank/DDBJ databases">
        <authorList>
            <person name="Swenson N.G."/>
            <person name="Wegrzyn J.L."/>
            <person name="Mcevoy S.L."/>
        </authorList>
    </citation>
    <scope>NUCLEOTIDE SEQUENCE</scope>
    <source>
        <strain evidence="7">NS2018</strain>
        <tissue evidence="7">Leaf</tissue>
    </source>
</reference>
<name>A0AA39V8Y8_ACESA</name>
<dbReference type="Proteomes" id="UP001168877">
    <property type="component" value="Unassembled WGS sequence"/>
</dbReference>
<keyword evidence="4 5" id="KW-0472">Membrane</keyword>
<gene>
    <name evidence="7" type="ORF">LWI29_021202</name>
</gene>
<evidence type="ECO:0000313" key="7">
    <source>
        <dbReference type="EMBL" id="KAK0571766.1"/>
    </source>
</evidence>
<dbReference type="InterPro" id="IPR018045">
    <property type="entry name" value="S04_transporter_CS"/>
</dbReference>
<evidence type="ECO:0000256" key="5">
    <source>
        <dbReference type="SAM" id="Phobius"/>
    </source>
</evidence>
<accession>A0AA39V8Y8</accession>
<feature type="domain" description="SLC26A/SulP transporter" evidence="6">
    <location>
        <begin position="167"/>
        <end position="253"/>
    </location>
</feature>
<dbReference type="EMBL" id="JAUESC010000388">
    <property type="protein sequence ID" value="KAK0571766.1"/>
    <property type="molecule type" value="Genomic_DNA"/>
</dbReference>
<comment type="subcellular location">
    <subcellularLocation>
        <location evidence="1">Membrane</location>
        <topology evidence="1">Multi-pass membrane protein</topology>
    </subcellularLocation>
</comment>
<evidence type="ECO:0000256" key="4">
    <source>
        <dbReference type="ARBA" id="ARBA00023136"/>
    </source>
</evidence>
<organism evidence="7 8">
    <name type="scientific">Acer saccharum</name>
    <name type="common">Sugar maple</name>
    <dbReference type="NCBI Taxonomy" id="4024"/>
    <lineage>
        <taxon>Eukaryota</taxon>
        <taxon>Viridiplantae</taxon>
        <taxon>Streptophyta</taxon>
        <taxon>Embryophyta</taxon>
        <taxon>Tracheophyta</taxon>
        <taxon>Spermatophyta</taxon>
        <taxon>Magnoliopsida</taxon>
        <taxon>eudicotyledons</taxon>
        <taxon>Gunneridae</taxon>
        <taxon>Pentapetalae</taxon>
        <taxon>rosids</taxon>
        <taxon>malvids</taxon>
        <taxon>Sapindales</taxon>
        <taxon>Sapindaceae</taxon>
        <taxon>Hippocastanoideae</taxon>
        <taxon>Acereae</taxon>
        <taxon>Acer</taxon>
    </lineage>
</organism>
<evidence type="ECO:0000259" key="6">
    <source>
        <dbReference type="Pfam" id="PF00916"/>
    </source>
</evidence>
<dbReference type="InterPro" id="IPR011547">
    <property type="entry name" value="SLC26A/SulP_dom"/>
</dbReference>
<dbReference type="GO" id="GO:0008271">
    <property type="term" value="F:secondary active sulfate transmembrane transporter activity"/>
    <property type="evidence" value="ECO:0007669"/>
    <property type="project" value="InterPro"/>
</dbReference>
<reference evidence="7" key="1">
    <citation type="journal article" date="2022" name="Plant J.">
        <title>Strategies of tolerance reflected in two North American maple genomes.</title>
        <authorList>
            <person name="McEvoy S.L."/>
            <person name="Sezen U.U."/>
            <person name="Trouern-Trend A."/>
            <person name="McMahon S.M."/>
            <person name="Schaberg P.G."/>
            <person name="Yang J."/>
            <person name="Wegrzyn J.L."/>
            <person name="Swenson N.G."/>
        </authorList>
    </citation>
    <scope>NUCLEOTIDE SEQUENCE</scope>
    <source>
        <strain evidence="7">NS2018</strain>
    </source>
</reference>
<evidence type="ECO:0000256" key="3">
    <source>
        <dbReference type="ARBA" id="ARBA00022989"/>
    </source>
</evidence>
<dbReference type="Pfam" id="PF00916">
    <property type="entry name" value="Sulfate_transp"/>
    <property type="match status" value="1"/>
</dbReference>